<evidence type="ECO:0000256" key="5">
    <source>
        <dbReference type="ARBA" id="ARBA00023065"/>
    </source>
</evidence>
<keyword evidence="6 8" id="KW-0472">Membrane</keyword>
<dbReference type="EMBL" id="FXTM01000036">
    <property type="protein sequence ID" value="SMO81011.1"/>
    <property type="molecule type" value="Genomic_DNA"/>
</dbReference>
<protein>
    <submittedName>
        <fullName evidence="11">Voltage-gated potassium channel</fullName>
    </submittedName>
</protein>
<keyword evidence="2" id="KW-0813">Transport</keyword>
<dbReference type="SUPFAM" id="SSF51735">
    <property type="entry name" value="NAD(P)-binding Rossmann-fold domains"/>
    <property type="match status" value="1"/>
</dbReference>
<dbReference type="InterPro" id="IPR003280">
    <property type="entry name" value="2pore_dom_K_chnl"/>
</dbReference>
<dbReference type="InterPro" id="IPR006037">
    <property type="entry name" value="RCK_C"/>
</dbReference>
<keyword evidence="4 8" id="KW-1133">Transmembrane helix</keyword>
<name>A0A521EC16_9BACT</name>
<dbReference type="Pfam" id="PF02254">
    <property type="entry name" value="TrkA_N"/>
    <property type="match status" value="1"/>
</dbReference>
<dbReference type="PROSITE" id="PS51201">
    <property type="entry name" value="RCK_N"/>
    <property type="match status" value="1"/>
</dbReference>
<dbReference type="SUPFAM" id="SSF81324">
    <property type="entry name" value="Voltage-gated potassium channels"/>
    <property type="match status" value="1"/>
</dbReference>
<dbReference type="AlphaFoldDB" id="A0A521EC16"/>
<feature type="domain" description="RCK N-terminal" evidence="9">
    <location>
        <begin position="119"/>
        <end position="238"/>
    </location>
</feature>
<evidence type="ECO:0000256" key="6">
    <source>
        <dbReference type="ARBA" id="ARBA00023136"/>
    </source>
</evidence>
<dbReference type="InterPro" id="IPR013099">
    <property type="entry name" value="K_chnl_dom"/>
</dbReference>
<dbReference type="PANTHER" id="PTHR43833">
    <property type="entry name" value="POTASSIUM CHANNEL PROTEIN 2-RELATED-RELATED"/>
    <property type="match status" value="1"/>
</dbReference>
<dbReference type="Gene3D" id="1.10.287.70">
    <property type="match status" value="1"/>
</dbReference>
<dbReference type="Pfam" id="PF02080">
    <property type="entry name" value="TrkA_C"/>
    <property type="match status" value="1"/>
</dbReference>
<dbReference type="PANTHER" id="PTHR43833:SF9">
    <property type="entry name" value="POTASSIUM CHANNEL PROTEIN YUGO-RELATED"/>
    <property type="match status" value="1"/>
</dbReference>
<keyword evidence="7 11" id="KW-0407">Ion channel</keyword>
<dbReference type="RefSeq" id="WP_142936245.1">
    <property type="nucleotide sequence ID" value="NZ_FXTM01000036.1"/>
</dbReference>
<dbReference type="SUPFAM" id="SSF116726">
    <property type="entry name" value="TrkA C-terminal domain-like"/>
    <property type="match status" value="1"/>
</dbReference>
<evidence type="ECO:0000313" key="11">
    <source>
        <dbReference type="EMBL" id="SMO81011.1"/>
    </source>
</evidence>
<accession>A0A521EC16</accession>
<dbReference type="Gene3D" id="3.30.70.1450">
    <property type="entry name" value="Regulator of K+ conductance, C-terminal domain"/>
    <property type="match status" value="1"/>
</dbReference>
<evidence type="ECO:0000313" key="12">
    <source>
        <dbReference type="Proteomes" id="UP000317315"/>
    </source>
</evidence>
<keyword evidence="3 8" id="KW-0812">Transmembrane</keyword>
<dbReference type="InterPro" id="IPR050721">
    <property type="entry name" value="Trk_Ktr_HKT_K-transport"/>
</dbReference>
<keyword evidence="5" id="KW-0406">Ion transport</keyword>
<feature type="domain" description="RCK C-terminal" evidence="10">
    <location>
        <begin position="260"/>
        <end position="346"/>
    </location>
</feature>
<evidence type="ECO:0000256" key="1">
    <source>
        <dbReference type="ARBA" id="ARBA00004651"/>
    </source>
</evidence>
<dbReference type="GO" id="GO:0005886">
    <property type="term" value="C:plasma membrane"/>
    <property type="evidence" value="ECO:0007669"/>
    <property type="project" value="UniProtKB-SubCell"/>
</dbReference>
<evidence type="ECO:0000256" key="4">
    <source>
        <dbReference type="ARBA" id="ARBA00022989"/>
    </source>
</evidence>
<dbReference type="Proteomes" id="UP000317315">
    <property type="component" value="Unassembled WGS sequence"/>
</dbReference>
<evidence type="ECO:0000256" key="8">
    <source>
        <dbReference type="SAM" id="Phobius"/>
    </source>
</evidence>
<evidence type="ECO:0000259" key="9">
    <source>
        <dbReference type="PROSITE" id="PS51201"/>
    </source>
</evidence>
<dbReference type="Pfam" id="PF07885">
    <property type="entry name" value="Ion_trans_2"/>
    <property type="match status" value="1"/>
</dbReference>
<dbReference type="PROSITE" id="PS51202">
    <property type="entry name" value="RCK_C"/>
    <property type="match status" value="1"/>
</dbReference>
<evidence type="ECO:0000256" key="2">
    <source>
        <dbReference type="ARBA" id="ARBA00022448"/>
    </source>
</evidence>
<proteinExistence type="predicted"/>
<reference evidence="11 12" key="1">
    <citation type="submission" date="2017-05" db="EMBL/GenBank/DDBJ databases">
        <authorList>
            <person name="Varghese N."/>
            <person name="Submissions S."/>
        </authorList>
    </citation>
    <scope>NUCLEOTIDE SEQUENCE [LARGE SCALE GENOMIC DNA]</scope>
    <source>
        <strain evidence="11 12">DSM 16304</strain>
    </source>
</reference>
<dbReference type="InterPro" id="IPR036291">
    <property type="entry name" value="NAD(P)-bd_dom_sf"/>
</dbReference>
<sequence length="349" mass="38577">MIHHHFKSGINTKEPVGKFILITSILIGLVLVSTVGIKLIEGWSWLDSLWHVIITISTVGYGEIHPLSPTGRVFTMLIIVVAFVVFAYGASTVATMIFEGELRKIFTVKRMEKMVSKLRNHTIVCGLGRTGQAAVKELWKEKVPFVVIEKDEERIEEAKEKYPNIIYIHGDATEDDVLVKAGVKSAANMIVATANDADNLFITLSAKNLNPRIRIVTRANREENVLKLKRAGATEVILPNIIGGLRMASLAIRPSVVSFLDIVTHHGEIDLRLEEIKVPKGSPFHGKLLKDLDIPKRTGVIVIGIQREDGSFILNPTSTTMVLEGDSLIIIGTKEQAEKLKKLVKGVEN</sequence>
<dbReference type="PRINTS" id="PR01333">
    <property type="entry name" value="2POREKCHANEL"/>
</dbReference>
<dbReference type="OrthoDB" id="9785285at2"/>
<dbReference type="InterPro" id="IPR036721">
    <property type="entry name" value="RCK_C_sf"/>
</dbReference>
<dbReference type="InterPro" id="IPR003148">
    <property type="entry name" value="RCK_N"/>
</dbReference>
<gene>
    <name evidence="11" type="ORF">SAMN06269117_1363</name>
</gene>
<dbReference type="GO" id="GO:0005267">
    <property type="term" value="F:potassium channel activity"/>
    <property type="evidence" value="ECO:0007669"/>
    <property type="project" value="InterPro"/>
</dbReference>
<organism evidence="11 12">
    <name type="scientific">Balnearium lithotrophicum</name>
    <dbReference type="NCBI Taxonomy" id="223788"/>
    <lineage>
        <taxon>Bacteria</taxon>
        <taxon>Pseudomonadati</taxon>
        <taxon>Aquificota</taxon>
        <taxon>Aquificia</taxon>
        <taxon>Desulfurobacteriales</taxon>
        <taxon>Desulfurobacteriaceae</taxon>
        <taxon>Balnearium</taxon>
    </lineage>
</organism>
<evidence type="ECO:0000256" key="7">
    <source>
        <dbReference type="ARBA" id="ARBA00023303"/>
    </source>
</evidence>
<evidence type="ECO:0000259" key="10">
    <source>
        <dbReference type="PROSITE" id="PS51202"/>
    </source>
</evidence>
<feature type="transmembrane region" description="Helical" evidence="8">
    <location>
        <begin position="20"/>
        <end position="40"/>
    </location>
</feature>
<feature type="transmembrane region" description="Helical" evidence="8">
    <location>
        <begin position="73"/>
        <end position="98"/>
    </location>
</feature>
<comment type="subcellular location">
    <subcellularLocation>
        <location evidence="1">Cell membrane</location>
        <topology evidence="1">Multi-pass membrane protein</topology>
    </subcellularLocation>
</comment>
<dbReference type="Gene3D" id="3.40.50.720">
    <property type="entry name" value="NAD(P)-binding Rossmann-like Domain"/>
    <property type="match status" value="1"/>
</dbReference>
<keyword evidence="12" id="KW-1185">Reference proteome</keyword>
<evidence type="ECO:0000256" key="3">
    <source>
        <dbReference type="ARBA" id="ARBA00022692"/>
    </source>
</evidence>